<evidence type="ECO:0000256" key="1">
    <source>
        <dbReference type="SAM" id="Phobius"/>
    </source>
</evidence>
<organism evidence="3 4">
    <name type="scientific">Gracilibacillus salitolerans</name>
    <dbReference type="NCBI Taxonomy" id="2663022"/>
    <lineage>
        <taxon>Bacteria</taxon>
        <taxon>Bacillati</taxon>
        <taxon>Bacillota</taxon>
        <taxon>Bacilli</taxon>
        <taxon>Bacillales</taxon>
        <taxon>Bacillaceae</taxon>
        <taxon>Gracilibacillus</taxon>
    </lineage>
</organism>
<dbReference type="GO" id="GO:0006508">
    <property type="term" value="P:proteolysis"/>
    <property type="evidence" value="ECO:0007669"/>
    <property type="project" value="UniProtKB-KW"/>
</dbReference>
<dbReference type="PANTHER" id="PTHR36435:SF1">
    <property type="entry name" value="CAAX AMINO TERMINAL PROTEASE FAMILY PROTEIN"/>
    <property type="match status" value="1"/>
</dbReference>
<keyword evidence="3" id="KW-0378">Hydrolase</keyword>
<dbReference type="KEGG" id="grc:GI584_22980"/>
<dbReference type="PANTHER" id="PTHR36435">
    <property type="entry name" value="SLR1288 PROTEIN"/>
    <property type="match status" value="1"/>
</dbReference>
<dbReference type="GO" id="GO:0080120">
    <property type="term" value="P:CAAX-box protein maturation"/>
    <property type="evidence" value="ECO:0007669"/>
    <property type="project" value="UniProtKB-ARBA"/>
</dbReference>
<dbReference type="Proteomes" id="UP000339690">
    <property type="component" value="Chromosome"/>
</dbReference>
<sequence length="269" mass="31194">MKRTLLFPTNAEPNILPLFLFGTLVIFLQLDSYLLMTAWGISAGLLFIDKSMRFFVLITLTFGIGFFFYGYVNSQWIAEMTLEEMRIIINRLSLIVLIIPLISISFIYRLPFMSYWQKPQWGESVRIPFIWSGFRRTKVSTFLVIAMIINLITFMPFVINTSWAYIQEIWRFLLVFSILNSVLEEIIWRGVLLSRFSECFGNRWAVLITSIGFGLQHYSLGFSWISCLLFSVGGFFFGAITVRSNSIIPAVIWHMLLNFLMVISGMLVD</sequence>
<keyword evidence="1" id="KW-0812">Transmembrane</keyword>
<dbReference type="GO" id="GO:0004175">
    <property type="term" value="F:endopeptidase activity"/>
    <property type="evidence" value="ECO:0007669"/>
    <property type="project" value="UniProtKB-ARBA"/>
</dbReference>
<feature type="transmembrane region" description="Helical" evidence="1">
    <location>
        <begin position="142"/>
        <end position="163"/>
    </location>
</feature>
<feature type="domain" description="CAAX prenyl protease 2/Lysostaphin resistance protein A-like" evidence="2">
    <location>
        <begin position="169"/>
        <end position="260"/>
    </location>
</feature>
<keyword evidence="1" id="KW-0472">Membrane</keyword>
<evidence type="ECO:0000313" key="4">
    <source>
        <dbReference type="Proteomes" id="UP000339690"/>
    </source>
</evidence>
<feature type="transmembrane region" description="Helical" evidence="1">
    <location>
        <begin position="92"/>
        <end position="110"/>
    </location>
</feature>
<reference evidence="3 4" key="1">
    <citation type="submission" date="2019-11" db="EMBL/GenBank/DDBJ databases">
        <title>Gracilibacillus salitolerans sp. nov., a moderate halophile isolated from a saline soil in northwest China.</title>
        <authorList>
            <person name="Gan L."/>
        </authorList>
    </citation>
    <scope>NUCLEOTIDE SEQUENCE [LARGE SCALE GENOMIC DNA]</scope>
    <source>
        <strain evidence="3 4">SCU50</strain>
    </source>
</reference>
<dbReference type="GO" id="GO:0008237">
    <property type="term" value="F:metallopeptidase activity"/>
    <property type="evidence" value="ECO:0007669"/>
    <property type="project" value="UniProtKB-KW"/>
</dbReference>
<feature type="transmembrane region" description="Helical" evidence="1">
    <location>
        <begin position="169"/>
        <end position="188"/>
    </location>
</feature>
<evidence type="ECO:0000313" key="3">
    <source>
        <dbReference type="EMBL" id="QGH36742.1"/>
    </source>
</evidence>
<accession>A0A5Q2TRK6</accession>
<keyword evidence="1" id="KW-1133">Transmembrane helix</keyword>
<keyword evidence="4" id="KW-1185">Reference proteome</keyword>
<dbReference type="EMBL" id="CP045915">
    <property type="protein sequence ID" value="QGH36742.1"/>
    <property type="molecule type" value="Genomic_DNA"/>
</dbReference>
<gene>
    <name evidence="3" type="ORF">GI584_22980</name>
</gene>
<evidence type="ECO:0000259" key="2">
    <source>
        <dbReference type="Pfam" id="PF02517"/>
    </source>
</evidence>
<proteinExistence type="predicted"/>
<protein>
    <submittedName>
        <fullName evidence="3">CPBP family intramembrane metalloprotease</fullName>
    </submittedName>
</protein>
<dbReference type="Pfam" id="PF02517">
    <property type="entry name" value="Rce1-like"/>
    <property type="match status" value="1"/>
</dbReference>
<feature type="transmembrane region" description="Helical" evidence="1">
    <location>
        <begin position="222"/>
        <end position="240"/>
    </location>
</feature>
<feature type="transmembrane region" description="Helical" evidence="1">
    <location>
        <begin position="54"/>
        <end position="72"/>
    </location>
</feature>
<feature type="transmembrane region" description="Helical" evidence="1">
    <location>
        <begin position="247"/>
        <end position="268"/>
    </location>
</feature>
<dbReference type="AlphaFoldDB" id="A0A5Q2TRK6"/>
<dbReference type="RefSeq" id="WP_100358548.1">
    <property type="nucleotide sequence ID" value="NZ_CP045915.1"/>
</dbReference>
<name>A0A5Q2TRK6_9BACI</name>
<dbReference type="InterPro" id="IPR003675">
    <property type="entry name" value="Rce1/LyrA-like_dom"/>
</dbReference>
<keyword evidence="3" id="KW-0482">Metalloprotease</keyword>
<keyword evidence="3" id="KW-0645">Protease</keyword>
<feature type="transmembrane region" description="Helical" evidence="1">
    <location>
        <begin position="20"/>
        <end position="47"/>
    </location>
</feature>
<dbReference type="InterPro" id="IPR052710">
    <property type="entry name" value="CAAX_protease"/>
</dbReference>